<evidence type="ECO:0000313" key="3">
    <source>
        <dbReference type="Proteomes" id="UP000570595"/>
    </source>
</evidence>
<evidence type="ECO:0000313" key="1">
    <source>
        <dbReference type="EMBL" id="KAF4652660.1"/>
    </source>
</evidence>
<dbReference type="EMBL" id="JABANN010000888">
    <property type="protein sequence ID" value="KAF4652660.1"/>
    <property type="molecule type" value="Genomic_DNA"/>
</dbReference>
<sequence>MPTDELRQEFPLAPSCAIALIMADPCEHGGEPAATDSVISYTPLLVLLNLRDDDDLNYVNEDDVKNALPVGSTLQQRVDYVRLLRNKHAAARPQRGRASTSYSSSSVAYSVLASAVLDADDTDGKALAGVLKLAPPRVCPLGK</sequence>
<reference evidence="3 4" key="1">
    <citation type="submission" date="2020-04" db="EMBL/GenBank/DDBJ databases">
        <title>Perkinsus olseni comparative genomics.</title>
        <authorList>
            <person name="Bogema D.R."/>
        </authorList>
    </citation>
    <scope>NUCLEOTIDE SEQUENCE [LARGE SCALE GENOMIC DNA]</scope>
    <source>
        <strain evidence="2">ATCC PRA-179</strain>
        <strain evidence="1">ATCC PRA-31</strain>
    </source>
</reference>
<evidence type="ECO:0000313" key="4">
    <source>
        <dbReference type="Proteomes" id="UP000572268"/>
    </source>
</evidence>
<dbReference type="Proteomes" id="UP000572268">
    <property type="component" value="Unassembled WGS sequence"/>
</dbReference>
<dbReference type="AlphaFoldDB" id="A0A7J6KZS3"/>
<comment type="caution">
    <text evidence="1">The sequence shown here is derived from an EMBL/GenBank/DDBJ whole genome shotgun (WGS) entry which is preliminary data.</text>
</comment>
<accession>A0A7J6KZS3</accession>
<organism evidence="1 4">
    <name type="scientific">Perkinsus olseni</name>
    <name type="common">Perkinsus atlanticus</name>
    <dbReference type="NCBI Taxonomy" id="32597"/>
    <lineage>
        <taxon>Eukaryota</taxon>
        <taxon>Sar</taxon>
        <taxon>Alveolata</taxon>
        <taxon>Perkinsozoa</taxon>
        <taxon>Perkinsea</taxon>
        <taxon>Perkinsida</taxon>
        <taxon>Perkinsidae</taxon>
        <taxon>Perkinsus</taxon>
    </lineage>
</organism>
<name>A0A7J6KZS3_PEROL</name>
<protein>
    <submittedName>
        <fullName evidence="1">Uncharacterized protein</fullName>
    </submittedName>
</protein>
<dbReference type="Proteomes" id="UP000570595">
    <property type="component" value="Unassembled WGS sequence"/>
</dbReference>
<evidence type="ECO:0000313" key="2">
    <source>
        <dbReference type="EMBL" id="KAF4652717.1"/>
    </source>
</evidence>
<dbReference type="EMBL" id="JABAHT010000692">
    <property type="protein sequence ID" value="KAF4652717.1"/>
    <property type="molecule type" value="Genomic_DNA"/>
</dbReference>
<gene>
    <name evidence="1" type="ORF">FOL46_009563</name>
    <name evidence="2" type="ORF">FOZ61_009462</name>
</gene>
<proteinExistence type="predicted"/>